<evidence type="ECO:0000313" key="3">
    <source>
        <dbReference type="Proteomes" id="UP000659654"/>
    </source>
</evidence>
<dbReference type="EMBL" id="CAJFCV020000001">
    <property type="protein sequence ID" value="CAG9080441.1"/>
    <property type="molecule type" value="Genomic_DNA"/>
</dbReference>
<dbReference type="SUPFAM" id="SSF48371">
    <property type="entry name" value="ARM repeat"/>
    <property type="match status" value="1"/>
</dbReference>
<name>A0A811JX80_BURXY</name>
<dbReference type="InterPro" id="IPR016024">
    <property type="entry name" value="ARM-type_fold"/>
</dbReference>
<reference evidence="2" key="1">
    <citation type="submission" date="2020-09" db="EMBL/GenBank/DDBJ databases">
        <authorList>
            <person name="Kikuchi T."/>
        </authorList>
    </citation>
    <scope>NUCLEOTIDE SEQUENCE</scope>
    <source>
        <strain evidence="2">Ka4C1</strain>
    </source>
</reference>
<dbReference type="OrthoDB" id="10002886at2759"/>
<dbReference type="InterPro" id="IPR015403">
    <property type="entry name" value="Mon2/Sec7/BIG1-like_HDS"/>
</dbReference>
<gene>
    <name evidence="2" type="ORF">BXYJ_LOCUS391</name>
</gene>
<organism evidence="2 3">
    <name type="scientific">Bursaphelenchus xylophilus</name>
    <name type="common">Pinewood nematode worm</name>
    <name type="synonym">Aphelenchoides xylophilus</name>
    <dbReference type="NCBI Taxonomy" id="6326"/>
    <lineage>
        <taxon>Eukaryota</taxon>
        <taxon>Metazoa</taxon>
        <taxon>Ecdysozoa</taxon>
        <taxon>Nematoda</taxon>
        <taxon>Chromadorea</taxon>
        <taxon>Rhabditida</taxon>
        <taxon>Tylenchina</taxon>
        <taxon>Tylenchomorpha</taxon>
        <taxon>Aphelenchoidea</taxon>
        <taxon>Aphelenchoididae</taxon>
        <taxon>Bursaphelenchus</taxon>
    </lineage>
</organism>
<dbReference type="EMBL" id="CAJFDI010000001">
    <property type="protein sequence ID" value="CAD5208155.1"/>
    <property type="molecule type" value="Genomic_DNA"/>
</dbReference>
<protein>
    <submittedName>
        <fullName evidence="2">(pine wood nematode) hypothetical protein</fullName>
    </submittedName>
</protein>
<dbReference type="Pfam" id="PF09324">
    <property type="entry name" value="Sec7-like_HDS"/>
    <property type="match status" value="1"/>
</dbReference>
<keyword evidence="3" id="KW-1185">Reference proteome</keyword>
<comment type="caution">
    <text evidence="2">The sequence shown here is derived from an EMBL/GenBank/DDBJ whole genome shotgun (WGS) entry which is preliminary data.</text>
</comment>
<evidence type="ECO:0000313" key="2">
    <source>
        <dbReference type="EMBL" id="CAD5208155.1"/>
    </source>
</evidence>
<proteinExistence type="predicted"/>
<evidence type="ECO:0000259" key="1">
    <source>
        <dbReference type="Pfam" id="PF09324"/>
    </source>
</evidence>
<dbReference type="Proteomes" id="UP000582659">
    <property type="component" value="Unassembled WGS sequence"/>
</dbReference>
<feature type="domain" description="Mon2/Sec7/BIG1-like HDS" evidence="1">
    <location>
        <begin position="903"/>
        <end position="966"/>
    </location>
</feature>
<accession>A0A811JX80</accession>
<sequence>MERLLVSIEKAPDAKNVTGLVEAVYVAKESIKIPAVPIPEKRKKCFHIFDLILNSNKQKLVPLAVEGLQQLLRDSALLSESATKKAEDSLCSQMLRCLKPLPQWDKQYQCQILTIIVQVISLNEVTVNLSDVHEALQICTSTFSSEDTSVRLAVRAAITQMLNSFCSNRHCKIIRQASVESMCQSNHNQEEIAVFMEMQALLSKVHEKLASAQSAEDLQLALDSVYSILSAQPGNCFKYMPLYNVLSTELVPSMLCLLHSSDERPPPAKSLLSRTATTPVSLTIFNSPELARSFYQVVEQLLRLLSRAPDAEPMVLELLRTAIVFPSVSRRGEALKLLKRTFSTQSRFLEFMDLCAKEPQFWPLILSCLEECVKQGSTETAIDAVKATSALFNGLNGQLNPKLMDQHNTLVFEILKTANNARGHGRVGAGMIQISRQRKKEKLNEESAKLFVTKLKENVKAWSELDIAEDVDKKILEFSESISNEFSQLEPEEGESPAFLNTDTAYLTTYAALSFGLRLKTSEPEKALFFDQINGSGCMIYAKDQWLNSIFDYLLDADLFDEIPAPENTVLYQAVDDYDGYNGQKMSFVRKEEEIEVADVRYQYFRQWLKDMFAASWSTILYLLTKFSLSLDRKNMADKIQIDATEATFDATLSLMYLLMKLRLSSELIWVFERIGEEICLLEDLREFIYQNIGLETKKPWRINRIDALCLGILLDHSIDVGVLSPQSLKYTVRVIEYIVELERYSFRLTKTANTTYDANETSLNGLLSKVSQNELSLATVGRVLDELMLKIDTFFDTASKSLNLHALCHLLKFLCTADEDNLRNIEITQSKNAVDVIISSCALPRISRIVTGSVQGRPQIHLMRIWGAVKEHLVEAASSKYPVEINKLALSAIYDIIRAMLNSETNGSTFSQSLFNAYLDIVCFNVCNEETQEHVVSNLATFIEDSPDQLGSGWKPLFGALKAIRISPAKEAADDEVVYSPLTSANYAVLDVFKKYMSITDGEIVLPTAMEFIHCMVHYLQSTDGLDQLPQDPDAAPSKESQRDTAIGETVFSFINVLQARLIGYFNNPSVRPVPSLLSRLQHREQALEFCDQSRMDEKLEELTDLANYLQEDQTFGVDPSKLSYRLARKSLQLPWTNWTDTQKCVAELLVGFIDELCGLLLTCSRQILSTLLVQFTDFVKAISDSPLGVDFSIFIICATIIPSLQKWSRREVDGFVPSSQISVSARNLKQAATVVTEMVGEIISNAPSNPSSEALAYDIFSFFNELLSHSSPFVAGTGSACFRHLVNSFGKDFEENVWEVVCSSLWKAICLSLIPIRKLIAKFVPNSVDLNGDIGEVHVVVKENCRQLDLTEFKIMCHQIFQIESTKSPQNKSIDLEVEMSKIQFNYVFVFRPKGTEKVAQADRAVSMDEIISGLMSAQALLQLFSQLLVGQVHSSQLGESITRTLSCPQGDKPLASALSQKQLGVLVACLDGINCVADEFDVRPALKYLLQKLINGDQPANLYRLSVASKAIKLQTVFELAKQGEPTK</sequence>
<dbReference type="Proteomes" id="UP000659654">
    <property type="component" value="Unassembled WGS sequence"/>
</dbReference>